<dbReference type="Proteomes" id="UP000294530">
    <property type="component" value="Unassembled WGS sequence"/>
</dbReference>
<keyword evidence="5" id="KW-1185">Reference proteome</keyword>
<dbReference type="KEGG" id="blac:94352574"/>
<name>A0A976FLW0_BRELC</name>
<dbReference type="GeneID" id="94352574"/>
<feature type="compositionally biased region" description="Pro residues" evidence="1">
    <location>
        <begin position="267"/>
        <end position="279"/>
    </location>
</feature>
<dbReference type="PANTHER" id="PTHR31737">
    <property type="entry name" value="PROTEIN TOS1"/>
    <property type="match status" value="1"/>
</dbReference>
<feature type="compositionally biased region" description="Polar residues" evidence="1">
    <location>
        <begin position="329"/>
        <end position="351"/>
    </location>
</feature>
<accession>A0A976FLW0</accession>
<feature type="signal peptide" evidence="3">
    <location>
        <begin position="1"/>
        <end position="19"/>
    </location>
</feature>
<keyword evidence="2" id="KW-0472">Membrane</keyword>
<feature type="compositionally biased region" description="Low complexity" evidence="1">
    <location>
        <begin position="294"/>
        <end position="311"/>
    </location>
</feature>
<dbReference type="RefSeq" id="XP_067818716.1">
    <property type="nucleotide sequence ID" value="XM_067966903.1"/>
</dbReference>
<organism evidence="4 5">
    <name type="scientific">Bremia lactucae</name>
    <name type="common">Lettuce downy mildew</name>
    <dbReference type="NCBI Taxonomy" id="4779"/>
    <lineage>
        <taxon>Eukaryota</taxon>
        <taxon>Sar</taxon>
        <taxon>Stramenopiles</taxon>
        <taxon>Oomycota</taxon>
        <taxon>Peronosporomycetes</taxon>
        <taxon>Peronosporales</taxon>
        <taxon>Peronosporaceae</taxon>
        <taxon>Bremia</taxon>
    </lineage>
</organism>
<evidence type="ECO:0000313" key="5">
    <source>
        <dbReference type="Proteomes" id="UP000294530"/>
    </source>
</evidence>
<keyword evidence="3" id="KW-0732">Signal</keyword>
<proteinExistence type="predicted"/>
<dbReference type="AlphaFoldDB" id="A0A976FLW0"/>
<keyword evidence="2" id="KW-1133">Transmembrane helix</keyword>
<protein>
    <recommendedName>
        <fullName evidence="6">Carbohydrate-binding protein</fullName>
    </recommendedName>
</protein>
<evidence type="ECO:0000313" key="4">
    <source>
        <dbReference type="EMBL" id="TDH69217.1"/>
    </source>
</evidence>
<dbReference type="PANTHER" id="PTHR31737:SF2">
    <property type="entry name" value="PROTEIN TOS1"/>
    <property type="match status" value="1"/>
</dbReference>
<evidence type="ECO:0000256" key="3">
    <source>
        <dbReference type="SAM" id="SignalP"/>
    </source>
</evidence>
<evidence type="ECO:0000256" key="1">
    <source>
        <dbReference type="SAM" id="MobiDB-lite"/>
    </source>
</evidence>
<feature type="transmembrane region" description="Helical" evidence="2">
    <location>
        <begin position="369"/>
        <end position="392"/>
    </location>
</feature>
<reference evidence="4 5" key="1">
    <citation type="journal article" date="2021" name="Genome Biol.">
        <title>AFLAP: assembly-free linkage analysis pipeline using k-mers from genome sequencing data.</title>
        <authorList>
            <person name="Fletcher K."/>
            <person name="Zhang L."/>
            <person name="Gil J."/>
            <person name="Han R."/>
            <person name="Cavanaugh K."/>
            <person name="Michelmore R."/>
        </authorList>
    </citation>
    <scope>NUCLEOTIDE SEQUENCE [LARGE SCALE GENOMIC DNA]</scope>
    <source>
        <strain evidence="4 5">SF5</strain>
    </source>
</reference>
<feature type="chain" id="PRO_5037402469" description="Carbohydrate-binding protein" evidence="3">
    <location>
        <begin position="20"/>
        <end position="419"/>
    </location>
</feature>
<sequence>MQLRGIITTLSLAALTTEASVLVTIFNACSENVELFDNVVIETITPGFATTRVLPEGFAGMFRNGVNPQATLAQFSVAGGALLYNIGIVPTGNVGPGYCSSWEECKAVTGGTGFNTPMQIAPWGCTTVTCLQDGCADACLFPTNDLKTHMCVDSTAVALTFCPEGSTGLPLSDLNPAQVPKQPEIYNADPNAALPTIEPAMTQLPTEAYDSQAYANVDATPPLTTLNSQLPTEPLIKVSLPPLNPVAVTTLATTQDPSKCSMDEPLPVSPVPTPAPSNPTVPTNAPIAPHALVSSTGQGSHSNSNGTSTNTKQKAATTDLVNDFDAKKTSNTSSPVAQTTYSVSSPASNKGESLESVSTQSSSGAKTGAATYAVSILGCCAILAVVAVAAVARKKKNELDAMAVRDEDLMTPVTQINVL</sequence>
<dbReference type="EMBL" id="SHOA02000002">
    <property type="protein sequence ID" value="TDH69217.1"/>
    <property type="molecule type" value="Genomic_DNA"/>
</dbReference>
<feature type="region of interest" description="Disordered" evidence="1">
    <location>
        <begin position="254"/>
        <end position="364"/>
    </location>
</feature>
<comment type="caution">
    <text evidence="4">The sequence shown here is derived from an EMBL/GenBank/DDBJ whole genome shotgun (WGS) entry which is preliminary data.</text>
</comment>
<evidence type="ECO:0000256" key="2">
    <source>
        <dbReference type="SAM" id="Phobius"/>
    </source>
</evidence>
<feature type="compositionally biased region" description="Low complexity" evidence="1">
    <location>
        <begin position="354"/>
        <end position="363"/>
    </location>
</feature>
<gene>
    <name evidence="4" type="ORF">CCR75_008856</name>
</gene>
<evidence type="ECO:0008006" key="6">
    <source>
        <dbReference type="Google" id="ProtNLM"/>
    </source>
</evidence>
<dbReference type="OrthoDB" id="67847at2759"/>
<keyword evidence="2" id="KW-0812">Transmembrane</keyword>